<name>X1H0D5_9ZZZZ</name>
<protein>
    <recommendedName>
        <fullName evidence="2">HD-GYP domain-containing protein</fullName>
    </recommendedName>
</protein>
<accession>X1H0D5</accession>
<proteinExistence type="predicted"/>
<evidence type="ECO:0008006" key="2">
    <source>
        <dbReference type="Google" id="ProtNLM"/>
    </source>
</evidence>
<sequence>ACDVYDALLSPRPYRPTPYDNRTALEEIIEMAQVGKLSWEVVQTLVSHNRKDRPHFRECVVSTEKRGTPPANSLYGVIVKRDLKEEIKCPNCHGSCIKREAYKEGVEYISYECRSCRKEFDEDDLLNIEIDEYYEI</sequence>
<organism evidence="1">
    <name type="scientific">marine sediment metagenome</name>
    <dbReference type="NCBI Taxonomy" id="412755"/>
    <lineage>
        <taxon>unclassified sequences</taxon>
        <taxon>metagenomes</taxon>
        <taxon>ecological metagenomes</taxon>
    </lineage>
</organism>
<evidence type="ECO:0000313" key="1">
    <source>
        <dbReference type="EMBL" id="GAH62882.1"/>
    </source>
</evidence>
<comment type="caution">
    <text evidence="1">The sequence shown here is derived from an EMBL/GenBank/DDBJ whole genome shotgun (WGS) entry which is preliminary data.</text>
</comment>
<gene>
    <name evidence="1" type="ORF">S03H2_48189</name>
</gene>
<feature type="non-terminal residue" evidence="1">
    <location>
        <position position="1"/>
    </location>
</feature>
<dbReference type="Gene3D" id="1.10.3210.10">
    <property type="entry name" value="Hypothetical protein af1432"/>
    <property type="match status" value="1"/>
</dbReference>
<dbReference type="EMBL" id="BARU01030358">
    <property type="protein sequence ID" value="GAH62882.1"/>
    <property type="molecule type" value="Genomic_DNA"/>
</dbReference>
<dbReference type="AlphaFoldDB" id="X1H0D5"/>
<reference evidence="1" key="1">
    <citation type="journal article" date="2014" name="Front. Microbiol.">
        <title>High frequency of phylogenetically diverse reductive dehalogenase-homologous genes in deep subseafloor sedimentary metagenomes.</title>
        <authorList>
            <person name="Kawai M."/>
            <person name="Futagami T."/>
            <person name="Toyoda A."/>
            <person name="Takaki Y."/>
            <person name="Nishi S."/>
            <person name="Hori S."/>
            <person name="Arai W."/>
            <person name="Tsubouchi T."/>
            <person name="Morono Y."/>
            <person name="Uchiyama I."/>
            <person name="Ito T."/>
            <person name="Fujiyama A."/>
            <person name="Inagaki F."/>
            <person name="Takami H."/>
        </authorList>
    </citation>
    <scope>NUCLEOTIDE SEQUENCE</scope>
    <source>
        <strain evidence="1">Expedition CK06-06</strain>
    </source>
</reference>